<keyword evidence="3" id="KW-1185">Reference proteome</keyword>
<dbReference type="EMBL" id="JAPFFF010000056">
    <property type="protein sequence ID" value="KAK8838317.1"/>
    <property type="molecule type" value="Genomic_DNA"/>
</dbReference>
<sequence length="88" mass="10214">MAYLYSLNIIHRDLKPANVLLDEFIYPRVADFGLSKKLSEKITGKKQEIKRVFKGTYAYCAHEIIKEQNYTTKGGVYAFAYVVSFQRL</sequence>
<dbReference type="PANTHER" id="PTHR47975">
    <property type="entry name" value="S-LOCUS LECTIN KINASE FAMILY PROTEIN"/>
    <property type="match status" value="1"/>
</dbReference>
<dbReference type="PROSITE" id="PS00108">
    <property type="entry name" value="PROTEIN_KINASE_ST"/>
    <property type="match status" value="1"/>
</dbReference>
<dbReference type="Proteomes" id="UP001470230">
    <property type="component" value="Unassembled WGS sequence"/>
</dbReference>
<dbReference type="InterPro" id="IPR011009">
    <property type="entry name" value="Kinase-like_dom_sf"/>
</dbReference>
<reference evidence="2 3" key="1">
    <citation type="submission" date="2024-04" db="EMBL/GenBank/DDBJ databases">
        <title>Tritrichomonas musculus Genome.</title>
        <authorList>
            <person name="Alves-Ferreira E."/>
            <person name="Grigg M."/>
            <person name="Lorenzi H."/>
            <person name="Galac M."/>
        </authorList>
    </citation>
    <scope>NUCLEOTIDE SEQUENCE [LARGE SCALE GENOMIC DNA]</scope>
    <source>
        <strain evidence="2 3">EAF2021</strain>
    </source>
</reference>
<dbReference type="PROSITE" id="PS50011">
    <property type="entry name" value="PROTEIN_KINASE_DOM"/>
    <property type="match status" value="1"/>
</dbReference>
<dbReference type="PANTHER" id="PTHR47975:SF22">
    <property type="entry name" value="G-TYPE LECTIN S-RECEPTOR-LIKE SERINE_THREONINE-PROTEIN KINASE SD2-2"/>
    <property type="match status" value="1"/>
</dbReference>
<gene>
    <name evidence="2" type="ORF">M9Y10_035740</name>
</gene>
<name>A0ABR2GXM2_9EUKA</name>
<proteinExistence type="predicted"/>
<evidence type="ECO:0000313" key="2">
    <source>
        <dbReference type="EMBL" id="KAK8838317.1"/>
    </source>
</evidence>
<dbReference type="InterPro" id="IPR000719">
    <property type="entry name" value="Prot_kinase_dom"/>
</dbReference>
<dbReference type="SUPFAM" id="SSF56112">
    <property type="entry name" value="Protein kinase-like (PK-like)"/>
    <property type="match status" value="1"/>
</dbReference>
<evidence type="ECO:0000313" key="3">
    <source>
        <dbReference type="Proteomes" id="UP001470230"/>
    </source>
</evidence>
<feature type="domain" description="Protein kinase" evidence="1">
    <location>
        <begin position="1"/>
        <end position="88"/>
    </location>
</feature>
<accession>A0ABR2GXM2</accession>
<dbReference type="InterPro" id="IPR008271">
    <property type="entry name" value="Ser/Thr_kinase_AS"/>
</dbReference>
<protein>
    <recommendedName>
        <fullName evidence="1">Protein kinase domain-containing protein</fullName>
    </recommendedName>
</protein>
<evidence type="ECO:0000259" key="1">
    <source>
        <dbReference type="PROSITE" id="PS50011"/>
    </source>
</evidence>
<dbReference type="Pfam" id="PF00069">
    <property type="entry name" value="Pkinase"/>
    <property type="match status" value="1"/>
</dbReference>
<dbReference type="Gene3D" id="1.10.510.10">
    <property type="entry name" value="Transferase(Phosphotransferase) domain 1"/>
    <property type="match status" value="1"/>
</dbReference>
<comment type="caution">
    <text evidence="2">The sequence shown here is derived from an EMBL/GenBank/DDBJ whole genome shotgun (WGS) entry which is preliminary data.</text>
</comment>
<organism evidence="2 3">
    <name type="scientific">Tritrichomonas musculus</name>
    <dbReference type="NCBI Taxonomy" id="1915356"/>
    <lineage>
        <taxon>Eukaryota</taxon>
        <taxon>Metamonada</taxon>
        <taxon>Parabasalia</taxon>
        <taxon>Tritrichomonadida</taxon>
        <taxon>Tritrichomonadidae</taxon>
        <taxon>Tritrichomonas</taxon>
    </lineage>
</organism>